<name>A0ABD3G2X0_9STRA</name>
<reference evidence="3 4" key="1">
    <citation type="submission" date="2024-09" db="EMBL/GenBank/DDBJ databases">
        <title>Genome sequencing and assembly of Phytophthora oleae, isolate VK10A, causative agent of rot of olive drupes.</title>
        <authorList>
            <person name="Conti Taguali S."/>
            <person name="Riolo M."/>
            <person name="La Spada F."/>
            <person name="Cacciola S.O."/>
            <person name="Dionisio G."/>
        </authorList>
    </citation>
    <scope>NUCLEOTIDE SEQUENCE [LARGE SCALE GENOMIC DNA]</scope>
    <source>
        <strain evidence="3 4">VK10A</strain>
    </source>
</reference>
<dbReference type="PANTHER" id="PTHR31911:SF1">
    <property type="entry name" value="FAMILY WITH SEQUENCE SIMILARITY 133 MEMBER B-RELATED"/>
    <property type="match status" value="1"/>
</dbReference>
<keyword evidence="4" id="KW-1185">Reference proteome</keyword>
<dbReference type="EMBL" id="JBIMZQ010000003">
    <property type="protein sequence ID" value="KAL3672562.1"/>
    <property type="molecule type" value="Genomic_DNA"/>
</dbReference>
<sequence>MASLDTLALYERILAHVRPQELHRGSNIILKEEYSTLVKVTNEAVAAFAKVEEVRDAVNQLEQGKPSAGRSESLLEVIDSTMQLQQKLEKNLEKVAARMKVKDMEVKEKKQKRKREEEGKEESESSSESSSDSSSSSSEEEEEVTPKKKKRVEKQKANGSGDEKTKNSDLSLAQGALSTIRGVKVFNQTVEGHMQDQWVKALFKVKQILNRQAGCDAHTTDNAAVEVVARALEASVWVFRKVEWTAEYVKQMKSVIAVLSDACSKNEVLRVFFHRARAELESLEMSIPAKLQSATEGSAITKPAATGNSLEDLLRTYLNLSYKMHSQTPATKSKRILEALGVIQQVMTDDFMCVHSDAVLASVTNVRRWITETPLQDDIVKEYRLYANSIAAYGKKFPDQEKQREWQKLSTGIFTLLDTKAKGSSQVSKGSPSWSKATEAKVEVLMSVLAQLEQWQDGIFSLDQFDKAFKKLNDVMAYQSSDWEPLSDPSTIDCLDKLTTCIELIKKKAHRDKRLKTVNKWKAKCLKRQ</sequence>
<evidence type="ECO:0008006" key="5">
    <source>
        <dbReference type="Google" id="ProtNLM"/>
    </source>
</evidence>
<evidence type="ECO:0000313" key="3">
    <source>
        <dbReference type="EMBL" id="KAL3672562.1"/>
    </source>
</evidence>
<dbReference type="AlphaFoldDB" id="A0ABD3G2X0"/>
<evidence type="ECO:0000313" key="4">
    <source>
        <dbReference type="Proteomes" id="UP001632037"/>
    </source>
</evidence>
<protein>
    <recommendedName>
        <fullName evidence="5">Exocyst complex component Sec6</fullName>
    </recommendedName>
</protein>
<dbReference type="PANTHER" id="PTHR31911">
    <property type="entry name" value="PROTEIN FAM133"/>
    <property type="match status" value="1"/>
</dbReference>
<feature type="region of interest" description="Disordered" evidence="2">
    <location>
        <begin position="103"/>
        <end position="170"/>
    </location>
</feature>
<comment type="caution">
    <text evidence="3">The sequence shown here is derived from an EMBL/GenBank/DDBJ whole genome shotgun (WGS) entry which is preliminary data.</text>
</comment>
<accession>A0ABD3G2X0</accession>
<proteinExistence type="inferred from homology"/>
<comment type="similarity">
    <text evidence="1">Belongs to the FAM133 family.</text>
</comment>
<feature type="compositionally biased region" description="Low complexity" evidence="2">
    <location>
        <begin position="126"/>
        <end position="137"/>
    </location>
</feature>
<gene>
    <name evidence="3" type="ORF">V7S43_001857</name>
</gene>
<dbReference type="Proteomes" id="UP001632037">
    <property type="component" value="Unassembled WGS sequence"/>
</dbReference>
<organism evidence="3 4">
    <name type="scientific">Phytophthora oleae</name>
    <dbReference type="NCBI Taxonomy" id="2107226"/>
    <lineage>
        <taxon>Eukaryota</taxon>
        <taxon>Sar</taxon>
        <taxon>Stramenopiles</taxon>
        <taxon>Oomycota</taxon>
        <taxon>Peronosporomycetes</taxon>
        <taxon>Peronosporales</taxon>
        <taxon>Peronosporaceae</taxon>
        <taxon>Phytophthora</taxon>
    </lineage>
</organism>
<evidence type="ECO:0000256" key="1">
    <source>
        <dbReference type="ARBA" id="ARBA00009569"/>
    </source>
</evidence>
<feature type="compositionally biased region" description="Basic and acidic residues" evidence="2">
    <location>
        <begin position="103"/>
        <end position="118"/>
    </location>
</feature>
<dbReference type="InterPro" id="IPR026766">
    <property type="entry name" value="Fam133"/>
</dbReference>
<evidence type="ECO:0000256" key="2">
    <source>
        <dbReference type="SAM" id="MobiDB-lite"/>
    </source>
</evidence>